<dbReference type="InParanoid" id="A0A139WG36"/>
<evidence type="ECO:0000313" key="2">
    <source>
        <dbReference type="Proteomes" id="UP000007266"/>
    </source>
</evidence>
<accession>A0A139WG36</accession>
<dbReference type="Proteomes" id="UP000007266">
    <property type="component" value="Linkage group 7"/>
</dbReference>
<reference evidence="1 2" key="1">
    <citation type="journal article" date="2008" name="Nature">
        <title>The genome of the model beetle and pest Tribolium castaneum.</title>
        <authorList>
            <consortium name="Tribolium Genome Sequencing Consortium"/>
            <person name="Richards S."/>
            <person name="Gibbs R.A."/>
            <person name="Weinstock G.M."/>
            <person name="Brown S.J."/>
            <person name="Denell R."/>
            <person name="Beeman R.W."/>
            <person name="Gibbs R."/>
            <person name="Beeman R.W."/>
            <person name="Brown S.J."/>
            <person name="Bucher G."/>
            <person name="Friedrich M."/>
            <person name="Grimmelikhuijzen C.J."/>
            <person name="Klingler M."/>
            <person name="Lorenzen M."/>
            <person name="Richards S."/>
            <person name="Roth S."/>
            <person name="Schroder R."/>
            <person name="Tautz D."/>
            <person name="Zdobnov E.M."/>
            <person name="Muzny D."/>
            <person name="Gibbs R.A."/>
            <person name="Weinstock G.M."/>
            <person name="Attaway T."/>
            <person name="Bell S."/>
            <person name="Buhay C.J."/>
            <person name="Chandrabose M.N."/>
            <person name="Chavez D."/>
            <person name="Clerk-Blankenburg K.P."/>
            <person name="Cree A."/>
            <person name="Dao M."/>
            <person name="Davis C."/>
            <person name="Chacko J."/>
            <person name="Dinh H."/>
            <person name="Dugan-Rocha S."/>
            <person name="Fowler G."/>
            <person name="Garner T.T."/>
            <person name="Garnes J."/>
            <person name="Gnirke A."/>
            <person name="Hawes A."/>
            <person name="Hernandez J."/>
            <person name="Hines S."/>
            <person name="Holder M."/>
            <person name="Hume J."/>
            <person name="Jhangiani S.N."/>
            <person name="Joshi V."/>
            <person name="Khan Z.M."/>
            <person name="Jackson L."/>
            <person name="Kovar C."/>
            <person name="Kowis A."/>
            <person name="Lee S."/>
            <person name="Lewis L.R."/>
            <person name="Margolis J."/>
            <person name="Morgan M."/>
            <person name="Nazareth L.V."/>
            <person name="Nguyen N."/>
            <person name="Okwuonu G."/>
            <person name="Parker D."/>
            <person name="Richards S."/>
            <person name="Ruiz S.J."/>
            <person name="Santibanez J."/>
            <person name="Savard J."/>
            <person name="Scherer S.E."/>
            <person name="Schneider B."/>
            <person name="Sodergren E."/>
            <person name="Tautz D."/>
            <person name="Vattahil S."/>
            <person name="Villasana D."/>
            <person name="White C.S."/>
            <person name="Wright R."/>
            <person name="Park Y."/>
            <person name="Beeman R.W."/>
            <person name="Lord J."/>
            <person name="Oppert B."/>
            <person name="Lorenzen M."/>
            <person name="Brown S."/>
            <person name="Wang L."/>
            <person name="Savard J."/>
            <person name="Tautz D."/>
            <person name="Richards S."/>
            <person name="Weinstock G."/>
            <person name="Gibbs R.A."/>
            <person name="Liu Y."/>
            <person name="Worley K."/>
            <person name="Weinstock G."/>
            <person name="Elsik C.G."/>
            <person name="Reese J.T."/>
            <person name="Elhaik E."/>
            <person name="Landan G."/>
            <person name="Graur D."/>
            <person name="Arensburger P."/>
            <person name="Atkinson P."/>
            <person name="Beeman R.W."/>
            <person name="Beidler J."/>
            <person name="Brown S.J."/>
            <person name="Demuth J.P."/>
            <person name="Drury D.W."/>
            <person name="Du Y.Z."/>
            <person name="Fujiwara H."/>
            <person name="Lorenzen M."/>
            <person name="Maselli V."/>
            <person name="Osanai M."/>
            <person name="Park Y."/>
            <person name="Robertson H.M."/>
            <person name="Tu Z."/>
            <person name="Wang J.J."/>
            <person name="Wang S."/>
            <person name="Richards S."/>
            <person name="Song H."/>
            <person name="Zhang L."/>
            <person name="Sodergren E."/>
            <person name="Werner D."/>
            <person name="Stanke M."/>
            <person name="Morgenstern B."/>
            <person name="Solovyev V."/>
            <person name="Kosarev P."/>
            <person name="Brown G."/>
            <person name="Chen H.C."/>
            <person name="Ermolaeva O."/>
            <person name="Hlavina W."/>
            <person name="Kapustin Y."/>
            <person name="Kiryutin B."/>
            <person name="Kitts P."/>
            <person name="Maglott D."/>
            <person name="Pruitt K."/>
            <person name="Sapojnikov V."/>
            <person name="Souvorov A."/>
            <person name="Mackey A.J."/>
            <person name="Waterhouse R.M."/>
            <person name="Wyder S."/>
            <person name="Zdobnov E.M."/>
            <person name="Zdobnov E.M."/>
            <person name="Wyder S."/>
            <person name="Kriventseva E.V."/>
            <person name="Kadowaki T."/>
            <person name="Bork P."/>
            <person name="Aranda M."/>
            <person name="Bao R."/>
            <person name="Beermann A."/>
            <person name="Berns N."/>
            <person name="Bolognesi R."/>
            <person name="Bonneton F."/>
            <person name="Bopp D."/>
            <person name="Brown S.J."/>
            <person name="Bucher G."/>
            <person name="Butts T."/>
            <person name="Chaumot A."/>
            <person name="Denell R.E."/>
            <person name="Ferrier D.E."/>
            <person name="Friedrich M."/>
            <person name="Gordon C.M."/>
            <person name="Jindra M."/>
            <person name="Klingler M."/>
            <person name="Lan Q."/>
            <person name="Lattorff H.M."/>
            <person name="Laudet V."/>
            <person name="von Levetsow C."/>
            <person name="Liu Z."/>
            <person name="Lutz R."/>
            <person name="Lynch J.A."/>
            <person name="da Fonseca R.N."/>
            <person name="Posnien N."/>
            <person name="Reuter R."/>
            <person name="Roth S."/>
            <person name="Savard J."/>
            <person name="Schinko J.B."/>
            <person name="Schmitt C."/>
            <person name="Schoppmeier M."/>
            <person name="Schroder R."/>
            <person name="Shippy T.D."/>
            <person name="Simonnet F."/>
            <person name="Marques-Souza H."/>
            <person name="Tautz D."/>
            <person name="Tomoyasu Y."/>
            <person name="Trauner J."/>
            <person name="Van der Zee M."/>
            <person name="Vervoort M."/>
            <person name="Wittkopp N."/>
            <person name="Wimmer E.A."/>
            <person name="Yang X."/>
            <person name="Jones A.K."/>
            <person name="Sattelle D.B."/>
            <person name="Ebert P.R."/>
            <person name="Nelson D."/>
            <person name="Scott J.G."/>
            <person name="Beeman R.W."/>
            <person name="Muthukrishnan S."/>
            <person name="Kramer K.J."/>
            <person name="Arakane Y."/>
            <person name="Beeman R.W."/>
            <person name="Zhu Q."/>
            <person name="Hogenkamp D."/>
            <person name="Dixit R."/>
            <person name="Oppert B."/>
            <person name="Jiang H."/>
            <person name="Zou Z."/>
            <person name="Marshall J."/>
            <person name="Elpidina E."/>
            <person name="Vinokurov K."/>
            <person name="Oppert C."/>
            <person name="Zou Z."/>
            <person name="Evans J."/>
            <person name="Lu Z."/>
            <person name="Zhao P."/>
            <person name="Sumathipala N."/>
            <person name="Altincicek B."/>
            <person name="Vilcinskas A."/>
            <person name="Williams M."/>
            <person name="Hultmark D."/>
            <person name="Hetru C."/>
            <person name="Jiang H."/>
            <person name="Grimmelikhuijzen C.J."/>
            <person name="Hauser F."/>
            <person name="Cazzamali G."/>
            <person name="Williamson M."/>
            <person name="Park Y."/>
            <person name="Li B."/>
            <person name="Tanaka Y."/>
            <person name="Predel R."/>
            <person name="Neupert S."/>
            <person name="Schachtner J."/>
            <person name="Verleyen P."/>
            <person name="Raible F."/>
            <person name="Bork P."/>
            <person name="Friedrich M."/>
            <person name="Walden K.K."/>
            <person name="Robertson H.M."/>
            <person name="Angeli S."/>
            <person name="Foret S."/>
            <person name="Bucher G."/>
            <person name="Schuetz S."/>
            <person name="Maleszka R."/>
            <person name="Wimmer E.A."/>
            <person name="Beeman R.W."/>
            <person name="Lorenzen M."/>
            <person name="Tomoyasu Y."/>
            <person name="Miller S.C."/>
            <person name="Grossmann D."/>
            <person name="Bucher G."/>
        </authorList>
    </citation>
    <scope>NUCLEOTIDE SEQUENCE [LARGE SCALE GENOMIC DNA]</scope>
    <source>
        <strain evidence="1 2">Georgia GA2</strain>
    </source>
</reference>
<organism evidence="1 2">
    <name type="scientific">Tribolium castaneum</name>
    <name type="common">Red flour beetle</name>
    <dbReference type="NCBI Taxonomy" id="7070"/>
    <lineage>
        <taxon>Eukaryota</taxon>
        <taxon>Metazoa</taxon>
        <taxon>Ecdysozoa</taxon>
        <taxon>Arthropoda</taxon>
        <taxon>Hexapoda</taxon>
        <taxon>Insecta</taxon>
        <taxon>Pterygota</taxon>
        <taxon>Neoptera</taxon>
        <taxon>Endopterygota</taxon>
        <taxon>Coleoptera</taxon>
        <taxon>Polyphaga</taxon>
        <taxon>Cucujiformia</taxon>
        <taxon>Tenebrionidae</taxon>
        <taxon>Tenebrionidae incertae sedis</taxon>
        <taxon>Tribolium</taxon>
    </lineage>
</organism>
<evidence type="ECO:0000313" key="1">
    <source>
        <dbReference type="EMBL" id="KYB26815.1"/>
    </source>
</evidence>
<keyword evidence="2" id="KW-1185">Reference proteome</keyword>
<reference evidence="1 2" key="2">
    <citation type="journal article" date="2010" name="Nucleic Acids Res.">
        <title>BeetleBase in 2010: revisions to provide comprehensive genomic information for Tribolium castaneum.</title>
        <authorList>
            <person name="Kim H.S."/>
            <person name="Murphy T."/>
            <person name="Xia J."/>
            <person name="Caragea D."/>
            <person name="Park Y."/>
            <person name="Beeman R.W."/>
            <person name="Lorenzen M.D."/>
            <person name="Butcher S."/>
            <person name="Manak J.R."/>
            <person name="Brown S.J."/>
        </authorList>
    </citation>
    <scope>GENOME REANNOTATION</scope>
    <source>
        <strain evidence="1 2">Georgia GA2</strain>
    </source>
</reference>
<name>A0A139WG36_TRICA</name>
<protein>
    <submittedName>
        <fullName evidence="1">Uncharacterized protein</fullName>
    </submittedName>
</protein>
<sequence length="43" mass="4928">MKSTSIGEAQKLEILPQQHAFSFLNTRLIIKAYIVISKNRPQN</sequence>
<proteinExistence type="predicted"/>
<gene>
    <name evidence="1" type="primary">AUGUSTUS-3.0.2_34759</name>
    <name evidence="1" type="ORF">TcasGA2_TC034759</name>
</gene>
<dbReference type="AlphaFoldDB" id="A0A139WG36"/>
<dbReference type="EMBL" id="KQ971351">
    <property type="protein sequence ID" value="KYB26815.1"/>
    <property type="molecule type" value="Genomic_DNA"/>
</dbReference>